<dbReference type="EMBL" id="CP159218">
    <property type="protein sequence ID" value="XCG62323.1"/>
    <property type="molecule type" value="Genomic_DNA"/>
</dbReference>
<reference evidence="2" key="1">
    <citation type="submission" date="2024-05" db="EMBL/GenBank/DDBJ databases">
        <authorList>
            <person name="Cai S.Y."/>
            <person name="Jin L.M."/>
            <person name="Li H.R."/>
        </authorList>
    </citation>
    <scope>NUCLEOTIDE SEQUENCE</scope>
    <source>
        <strain evidence="2">A5-74</strain>
    </source>
</reference>
<dbReference type="InterPro" id="IPR009061">
    <property type="entry name" value="DNA-bd_dom_put_sf"/>
</dbReference>
<name>A0AAU8DK23_9ACTN</name>
<sequence length="69" mass="7296">MATTTPQPKWYTISQAAELHLVHPMTIRRWIAQGKLTAHRMAGGGKSIRLDAAQVNALFAPAGGGNSAA</sequence>
<accession>A0AAU8DK23</accession>
<dbReference type="NCBIfam" id="TIGR01764">
    <property type="entry name" value="excise"/>
    <property type="match status" value="1"/>
</dbReference>
<dbReference type="RefSeq" id="WP_353647938.1">
    <property type="nucleotide sequence ID" value="NZ_CP159218.1"/>
</dbReference>
<keyword evidence="2" id="KW-0238">DNA-binding</keyword>
<gene>
    <name evidence="2" type="ORF">ABLG96_13760</name>
</gene>
<evidence type="ECO:0000259" key="1">
    <source>
        <dbReference type="Pfam" id="PF12728"/>
    </source>
</evidence>
<proteinExistence type="predicted"/>
<organism evidence="2">
    <name type="scientific">Nakamurella sp. A5-74</name>
    <dbReference type="NCBI Taxonomy" id="3158264"/>
    <lineage>
        <taxon>Bacteria</taxon>
        <taxon>Bacillati</taxon>
        <taxon>Actinomycetota</taxon>
        <taxon>Actinomycetes</taxon>
        <taxon>Nakamurellales</taxon>
        <taxon>Nakamurellaceae</taxon>
        <taxon>Nakamurella</taxon>
    </lineage>
</organism>
<dbReference type="AlphaFoldDB" id="A0AAU8DK23"/>
<feature type="domain" description="Helix-turn-helix" evidence="1">
    <location>
        <begin position="10"/>
        <end position="59"/>
    </location>
</feature>
<protein>
    <submittedName>
        <fullName evidence="2">Excisionase family DNA-binding protein</fullName>
    </submittedName>
</protein>
<dbReference type="GO" id="GO:0003677">
    <property type="term" value="F:DNA binding"/>
    <property type="evidence" value="ECO:0007669"/>
    <property type="project" value="UniProtKB-KW"/>
</dbReference>
<dbReference type="InterPro" id="IPR041657">
    <property type="entry name" value="HTH_17"/>
</dbReference>
<dbReference type="Gene3D" id="1.10.1660.10">
    <property type="match status" value="1"/>
</dbReference>
<dbReference type="InterPro" id="IPR010093">
    <property type="entry name" value="SinI_DNA-bd"/>
</dbReference>
<evidence type="ECO:0000313" key="2">
    <source>
        <dbReference type="EMBL" id="XCG62323.1"/>
    </source>
</evidence>
<dbReference type="Pfam" id="PF12728">
    <property type="entry name" value="HTH_17"/>
    <property type="match status" value="1"/>
</dbReference>
<dbReference type="SUPFAM" id="SSF46955">
    <property type="entry name" value="Putative DNA-binding domain"/>
    <property type="match status" value="1"/>
</dbReference>